<dbReference type="InterPro" id="IPR000241">
    <property type="entry name" value="RlmKL-like_Mtase"/>
</dbReference>
<dbReference type="InterPro" id="IPR019614">
    <property type="entry name" value="SAM-dep_methyl-trfase"/>
</dbReference>
<comment type="subcellular location">
    <subcellularLocation>
        <location evidence="6">Cytoplasm</location>
    </subcellularLocation>
</comment>
<evidence type="ECO:0000313" key="10">
    <source>
        <dbReference type="Proteomes" id="UP000194003"/>
    </source>
</evidence>
<comment type="catalytic activity">
    <reaction evidence="6">
        <text>guanosine(2069) in 23S rRNA + S-adenosyl-L-methionine = N(2)-methylguanosine(2069) in 23S rRNA + S-adenosyl-L-homocysteine + H(+)</text>
        <dbReference type="Rhea" id="RHEA:43772"/>
        <dbReference type="Rhea" id="RHEA-COMP:10688"/>
        <dbReference type="Rhea" id="RHEA-COMP:10689"/>
        <dbReference type="ChEBI" id="CHEBI:15378"/>
        <dbReference type="ChEBI" id="CHEBI:57856"/>
        <dbReference type="ChEBI" id="CHEBI:59789"/>
        <dbReference type="ChEBI" id="CHEBI:74269"/>
        <dbReference type="ChEBI" id="CHEBI:74481"/>
        <dbReference type="EC" id="2.1.1.264"/>
    </reaction>
</comment>
<dbReference type="PANTHER" id="PTHR47313">
    <property type="entry name" value="RIBOSOMAL RNA LARGE SUBUNIT METHYLTRANSFERASE K/L"/>
    <property type="match status" value="1"/>
</dbReference>
<dbReference type="GO" id="GO:0005737">
    <property type="term" value="C:cytoplasm"/>
    <property type="evidence" value="ECO:0007669"/>
    <property type="project" value="UniProtKB-SubCell"/>
</dbReference>
<sequence>MQKFFATTAKGLEAALASELKTLGLRDVRAARAGVSFTGELEAGLRACLWSRVASRVVMRLDNLPAATADALYESARAFPWEEHLAPEGTLAVDFLGTNDEIRNTQFGAVTIKDAIVDRLRDRNGVRPSVERQQPDLRVNARLRGETVLLGIDLSGDGLHRRGYRLEGAGAPLRETLAAAMLIYADWPARAAAGEPFIDPVCGSGTLVIEAALMAANCASGMDRDYFGFSGWLGRDDALWQSLMADAEARCEAGLDALKSAINGYDINPEAIRQARANARRAGVGSLVHFDEGDLFHWRPDTAEFKGGGLLTANPPYGERLGDSQLRDDLSAKLESLLHGPLRSWGAAVILPQEAGRGSFQLPGGAPQEAFNGAIPCDLWIRNTASAPAQAADAPLSEGATMLANRLKKNLKRLKPWLKREAPECYRVYDADMPEYAVAVDRYGEWVHVQEYQPPKDVDPQAAARRFDEALTAIGAALDAPPERIVVKLRKRQRGETQYTRQDDQGRFLVVEEHGARLRVNLTDYLDTGLFLDHRPLRRIIQQESMGKRFLNLFCYTGAITVHAALGGAYESLSVDMSGNYLDWARRNLDENRCDPKRHRIERADCLYWIPRSRERFDLIVLDPPTFSNSKKMVETLDIQRDHTMLISQTAALLNPGGTLFFSTNRKRFQPQWDADFGVSDGLTITEITAQTLDPDFNRQPPPHRCWRVEKGL</sequence>
<proteinExistence type="inferred from homology"/>
<feature type="domain" description="THUMP" evidence="8">
    <location>
        <begin position="43"/>
        <end position="154"/>
    </location>
</feature>
<dbReference type="SUPFAM" id="SSF53335">
    <property type="entry name" value="S-adenosyl-L-methionine-dependent methyltransferases"/>
    <property type="match status" value="2"/>
</dbReference>
<dbReference type="InterPro" id="IPR004114">
    <property type="entry name" value="THUMP_dom"/>
</dbReference>
<reference evidence="9 10" key="1">
    <citation type="journal article" date="2016" name="BMC Genomics">
        <title>Combined genomic and structural analyses of a cultured magnetotactic bacterium reveals its niche adaptation to a dynamic environment.</title>
        <authorList>
            <person name="Araujo A.C."/>
            <person name="Morillo V."/>
            <person name="Cypriano J."/>
            <person name="Teixeira L.C."/>
            <person name="Leao P."/>
            <person name="Lyra S."/>
            <person name="Almeida L.G."/>
            <person name="Bazylinski D.A."/>
            <person name="Vasconcellos A.T."/>
            <person name="Abreu F."/>
            <person name="Lins U."/>
        </authorList>
    </citation>
    <scope>NUCLEOTIDE SEQUENCE [LARGE SCALE GENOMIC DNA]</scope>
    <source>
        <strain evidence="9 10">IT-1</strain>
    </source>
</reference>
<evidence type="ECO:0000256" key="1">
    <source>
        <dbReference type="ARBA" id="ARBA00022490"/>
    </source>
</evidence>
<dbReference type="Gene3D" id="3.30.2130.30">
    <property type="match status" value="1"/>
</dbReference>
<evidence type="ECO:0000256" key="7">
    <source>
        <dbReference type="PROSITE-ProRule" id="PRU00529"/>
    </source>
</evidence>
<dbReference type="EC" id="2.1.1.264" evidence="6"/>
<evidence type="ECO:0000256" key="6">
    <source>
        <dbReference type="HAMAP-Rule" id="MF_01858"/>
    </source>
</evidence>
<evidence type="ECO:0000313" key="9">
    <source>
        <dbReference type="EMBL" id="OSM05219.1"/>
    </source>
</evidence>
<dbReference type="Proteomes" id="UP000194003">
    <property type="component" value="Unassembled WGS sequence"/>
</dbReference>
<organism evidence="9 10">
    <name type="scientific">Magnetofaba australis IT-1</name>
    <dbReference type="NCBI Taxonomy" id="1434232"/>
    <lineage>
        <taxon>Bacteria</taxon>
        <taxon>Pseudomonadati</taxon>
        <taxon>Pseudomonadota</taxon>
        <taxon>Magnetococcia</taxon>
        <taxon>Magnetococcales</taxon>
        <taxon>Magnetococcaceae</taxon>
        <taxon>Magnetofaba</taxon>
    </lineage>
</organism>
<gene>
    <name evidence="6 9" type="primary">rlmL</name>
    <name evidence="9" type="ORF">MAIT1_03382</name>
</gene>
<dbReference type="EMBL" id="LVJN01000018">
    <property type="protein sequence ID" value="OSM05219.1"/>
    <property type="molecule type" value="Genomic_DNA"/>
</dbReference>
<dbReference type="Pfam" id="PF22020">
    <property type="entry name" value="RlmL_1st"/>
    <property type="match status" value="1"/>
</dbReference>
<dbReference type="CDD" id="cd11715">
    <property type="entry name" value="THUMP_AdoMetMT"/>
    <property type="match status" value="1"/>
</dbReference>
<dbReference type="InterPro" id="IPR017244">
    <property type="entry name" value="23SrRNA_methyltr_KL"/>
</dbReference>
<evidence type="ECO:0000256" key="2">
    <source>
        <dbReference type="ARBA" id="ARBA00022552"/>
    </source>
</evidence>
<keyword evidence="5 6" id="KW-0949">S-adenosyl-L-methionine</keyword>
<dbReference type="AlphaFoldDB" id="A0A1Y2K6G1"/>
<dbReference type="Pfam" id="PF02926">
    <property type="entry name" value="THUMP"/>
    <property type="match status" value="1"/>
</dbReference>
<dbReference type="PIRSF" id="PIRSF037618">
    <property type="entry name" value="RNA_Mtase_bacteria_prd"/>
    <property type="match status" value="1"/>
</dbReference>
<keyword evidence="4 6" id="KW-0808">Transferase</keyword>
<dbReference type="OrthoDB" id="9809404at2"/>
<dbReference type="Gene3D" id="3.40.50.150">
    <property type="entry name" value="Vaccinia Virus protein VP39"/>
    <property type="match status" value="2"/>
</dbReference>
<keyword evidence="7" id="KW-0694">RNA-binding</keyword>
<keyword evidence="2 6" id="KW-0698">rRNA processing</keyword>
<dbReference type="GO" id="GO:0003723">
    <property type="term" value="F:RNA binding"/>
    <property type="evidence" value="ECO:0007669"/>
    <property type="project" value="UniProtKB-UniRule"/>
</dbReference>
<evidence type="ECO:0000259" key="8">
    <source>
        <dbReference type="PROSITE" id="PS51165"/>
    </source>
</evidence>
<dbReference type="HAMAP" id="MF_01858">
    <property type="entry name" value="23SrRNA_methyltr_KL"/>
    <property type="match status" value="1"/>
</dbReference>
<dbReference type="InterPro" id="IPR053943">
    <property type="entry name" value="RlmKL-like_Mtase_CS"/>
</dbReference>
<keyword evidence="10" id="KW-1185">Reference proteome</keyword>
<dbReference type="InterPro" id="IPR054170">
    <property type="entry name" value="RlmL_1st"/>
</dbReference>
<dbReference type="Pfam" id="PF01170">
    <property type="entry name" value="UPF0020"/>
    <property type="match status" value="1"/>
</dbReference>
<dbReference type="PANTHER" id="PTHR47313:SF1">
    <property type="entry name" value="RIBOSOMAL RNA LARGE SUBUNIT METHYLTRANSFERASE K_L"/>
    <property type="match status" value="1"/>
</dbReference>
<dbReference type="RefSeq" id="WP_085441846.1">
    <property type="nucleotide sequence ID" value="NZ_LVJN01000018.1"/>
</dbReference>
<evidence type="ECO:0000256" key="3">
    <source>
        <dbReference type="ARBA" id="ARBA00022603"/>
    </source>
</evidence>
<dbReference type="Pfam" id="PF10672">
    <property type="entry name" value="Methyltrans_SAM"/>
    <property type="match status" value="1"/>
</dbReference>
<dbReference type="SMART" id="SM00981">
    <property type="entry name" value="THUMP"/>
    <property type="match status" value="1"/>
</dbReference>
<dbReference type="GO" id="GO:0052915">
    <property type="term" value="F:23S rRNA (guanine(2445)-N(2))-methyltransferase activity"/>
    <property type="evidence" value="ECO:0007669"/>
    <property type="project" value="UniProtKB-UniRule"/>
</dbReference>
<accession>A0A1Y2K6G1</accession>
<dbReference type="Gene3D" id="3.30.750.80">
    <property type="entry name" value="RNA methyltransferase domain (HRMD) like"/>
    <property type="match status" value="1"/>
</dbReference>
<comment type="caution">
    <text evidence="9">The sequence shown here is derived from an EMBL/GenBank/DDBJ whole genome shotgun (WGS) entry which is preliminary data.</text>
</comment>
<dbReference type="InterPro" id="IPR029063">
    <property type="entry name" value="SAM-dependent_MTases_sf"/>
</dbReference>
<dbReference type="GO" id="GO:0070043">
    <property type="term" value="F:rRNA (guanine-N7-)-methyltransferase activity"/>
    <property type="evidence" value="ECO:0007669"/>
    <property type="project" value="UniProtKB-UniRule"/>
</dbReference>
<dbReference type="PROSITE" id="PS51165">
    <property type="entry name" value="THUMP"/>
    <property type="match status" value="1"/>
</dbReference>
<comment type="catalytic activity">
    <reaction evidence="6">
        <text>guanosine(2445) in 23S rRNA + S-adenosyl-L-methionine = N(2)-methylguanosine(2445) in 23S rRNA + S-adenosyl-L-homocysteine + H(+)</text>
        <dbReference type="Rhea" id="RHEA:42740"/>
        <dbReference type="Rhea" id="RHEA-COMP:10215"/>
        <dbReference type="Rhea" id="RHEA-COMP:10216"/>
        <dbReference type="ChEBI" id="CHEBI:15378"/>
        <dbReference type="ChEBI" id="CHEBI:57856"/>
        <dbReference type="ChEBI" id="CHEBI:59789"/>
        <dbReference type="ChEBI" id="CHEBI:74269"/>
        <dbReference type="ChEBI" id="CHEBI:74481"/>
        <dbReference type="EC" id="2.1.1.173"/>
    </reaction>
</comment>
<evidence type="ECO:0000256" key="4">
    <source>
        <dbReference type="ARBA" id="ARBA00022679"/>
    </source>
</evidence>
<dbReference type="CDD" id="cd02440">
    <property type="entry name" value="AdoMet_MTases"/>
    <property type="match status" value="1"/>
</dbReference>
<dbReference type="PROSITE" id="PS01261">
    <property type="entry name" value="UPF0020"/>
    <property type="match status" value="1"/>
</dbReference>
<name>A0A1Y2K6G1_9PROT</name>
<dbReference type="NCBIfam" id="NF008748">
    <property type="entry name" value="PRK11783.1"/>
    <property type="match status" value="1"/>
</dbReference>
<protein>
    <recommendedName>
        <fullName evidence="6">Ribosomal RNA large subunit methyltransferase K/L</fullName>
    </recommendedName>
    <domain>
        <recommendedName>
            <fullName evidence="6">23S rRNA m2G2445 methyltransferase</fullName>
            <ecNumber evidence="6">2.1.1.173</ecNumber>
        </recommendedName>
        <alternativeName>
            <fullName evidence="6">rRNA (guanine-N(2)-)-methyltransferase RlmL</fullName>
        </alternativeName>
    </domain>
    <domain>
        <recommendedName>
            <fullName evidence="6">23S rRNA m7G2069 methyltransferase</fullName>
            <ecNumber evidence="6">2.1.1.264</ecNumber>
        </recommendedName>
        <alternativeName>
            <fullName evidence="6">rRNA (guanine-N(7)-)-methyltransferase RlmK</fullName>
        </alternativeName>
    </domain>
</protein>
<evidence type="ECO:0000256" key="5">
    <source>
        <dbReference type="ARBA" id="ARBA00022691"/>
    </source>
</evidence>
<dbReference type="STRING" id="1434232.MAIT1_03382"/>
<comment type="similarity">
    <text evidence="6">Belongs to the methyltransferase superfamily. RlmKL family.</text>
</comment>
<dbReference type="EC" id="2.1.1.173" evidence="6"/>
<comment type="function">
    <text evidence="6">Specifically methylates the guanine in position 2445 (m2G2445) and the guanine in position 2069 (m7G2069) of 23S rRNA.</text>
</comment>
<keyword evidence="1 6" id="KW-0963">Cytoplasm</keyword>
<keyword evidence="3 6" id="KW-0489">Methyltransferase</keyword>